<feature type="region of interest" description="Disordered" evidence="2">
    <location>
        <begin position="1"/>
        <end position="37"/>
    </location>
</feature>
<keyword evidence="1" id="KW-0175">Coiled coil</keyword>
<dbReference type="AlphaFoldDB" id="A0A9P6N540"/>
<evidence type="ECO:0000313" key="3">
    <source>
        <dbReference type="EMBL" id="KAG0024029.1"/>
    </source>
</evidence>
<protein>
    <submittedName>
        <fullName evidence="3">Uncharacterized protein</fullName>
    </submittedName>
</protein>
<evidence type="ECO:0000256" key="1">
    <source>
        <dbReference type="SAM" id="Coils"/>
    </source>
</evidence>
<feature type="compositionally biased region" description="Polar residues" evidence="2">
    <location>
        <begin position="1"/>
        <end position="12"/>
    </location>
</feature>
<dbReference type="Proteomes" id="UP000703661">
    <property type="component" value="Unassembled WGS sequence"/>
</dbReference>
<feature type="compositionally biased region" description="Low complexity" evidence="2">
    <location>
        <begin position="250"/>
        <end position="261"/>
    </location>
</feature>
<keyword evidence="4" id="KW-1185">Reference proteome</keyword>
<dbReference type="EMBL" id="JAAAID010000032">
    <property type="protein sequence ID" value="KAG0024029.1"/>
    <property type="molecule type" value="Genomic_DNA"/>
</dbReference>
<feature type="region of interest" description="Disordered" evidence="2">
    <location>
        <begin position="54"/>
        <end position="80"/>
    </location>
</feature>
<organism evidence="3 4">
    <name type="scientific">Entomortierella chlamydospora</name>
    <dbReference type="NCBI Taxonomy" id="101097"/>
    <lineage>
        <taxon>Eukaryota</taxon>
        <taxon>Fungi</taxon>
        <taxon>Fungi incertae sedis</taxon>
        <taxon>Mucoromycota</taxon>
        <taxon>Mortierellomycotina</taxon>
        <taxon>Mortierellomycetes</taxon>
        <taxon>Mortierellales</taxon>
        <taxon>Mortierellaceae</taxon>
        <taxon>Entomortierella</taxon>
    </lineage>
</organism>
<feature type="coiled-coil region" evidence="1">
    <location>
        <begin position="127"/>
        <end position="221"/>
    </location>
</feature>
<feature type="region of interest" description="Disordered" evidence="2">
    <location>
        <begin position="233"/>
        <end position="298"/>
    </location>
</feature>
<accession>A0A9P6N540</accession>
<proteinExistence type="predicted"/>
<feature type="coiled-coil region" evidence="1">
    <location>
        <begin position="338"/>
        <end position="365"/>
    </location>
</feature>
<reference evidence="3" key="1">
    <citation type="journal article" date="2020" name="Fungal Divers.">
        <title>Resolving the Mortierellaceae phylogeny through synthesis of multi-gene phylogenetics and phylogenomics.</title>
        <authorList>
            <person name="Vandepol N."/>
            <person name="Liber J."/>
            <person name="Desiro A."/>
            <person name="Na H."/>
            <person name="Kennedy M."/>
            <person name="Barry K."/>
            <person name="Grigoriev I.V."/>
            <person name="Miller A.N."/>
            <person name="O'Donnell K."/>
            <person name="Stajich J.E."/>
            <person name="Bonito G."/>
        </authorList>
    </citation>
    <scope>NUCLEOTIDE SEQUENCE</scope>
    <source>
        <strain evidence="3">NRRL 2769</strain>
    </source>
</reference>
<dbReference type="OrthoDB" id="2425461at2759"/>
<sequence length="372" mass="40888">MPSTDSTMQSISAPILVPGTQQEPTMPSISSPVTSNIPTVTNNHRASLPITRASIHNGGSASSSGAGVGNNTNSGLGRFPSIGNTKKLTVENMTLKAKVTELERYVVGMKGELMLFTRKSHTLQSEIKEAEDLHATETRKLEEHINRCEFELGAKVIECEALNDQLIEKERAHQQLLQLLQEQEQKRAQQEQQNEQRDEKIKALMEENTRKDALINELLKKVGHLGTELLNIEREKAHLERDPSPTSADTTMAETTPSTSTHNLTIQTQAEELSDSQSDSSLNASTSTSPTTIQSENEECALTHSDSTATTFVNSVGYDVSLEHPKLLAKFQALRIQHAQTSEYLELLENENQELKVQLLDVSNGSGTVAAH</sequence>
<comment type="caution">
    <text evidence="3">The sequence shown here is derived from an EMBL/GenBank/DDBJ whole genome shotgun (WGS) entry which is preliminary data.</text>
</comment>
<feature type="compositionally biased region" description="Low complexity" evidence="2">
    <location>
        <begin position="269"/>
        <end position="289"/>
    </location>
</feature>
<feature type="compositionally biased region" description="Basic and acidic residues" evidence="2">
    <location>
        <begin position="233"/>
        <end position="243"/>
    </location>
</feature>
<evidence type="ECO:0000313" key="4">
    <source>
        <dbReference type="Proteomes" id="UP000703661"/>
    </source>
</evidence>
<gene>
    <name evidence="3" type="ORF">BGZ80_006473</name>
</gene>
<name>A0A9P6N540_9FUNG</name>
<feature type="compositionally biased region" description="Polar residues" evidence="2">
    <location>
        <begin position="19"/>
        <end position="37"/>
    </location>
</feature>
<evidence type="ECO:0000256" key="2">
    <source>
        <dbReference type="SAM" id="MobiDB-lite"/>
    </source>
</evidence>
<feature type="compositionally biased region" description="Low complexity" evidence="2">
    <location>
        <begin position="54"/>
        <end position="75"/>
    </location>
</feature>